<reference evidence="2" key="2">
    <citation type="submission" date="2025-08" db="UniProtKB">
        <authorList>
            <consortium name="Ensembl"/>
        </authorList>
    </citation>
    <scope>IDENTIFICATION</scope>
</reference>
<evidence type="ECO:0000313" key="3">
    <source>
        <dbReference type="Proteomes" id="UP000472263"/>
    </source>
</evidence>
<accession>A0A667X0N9</accession>
<dbReference type="Ensembl" id="ENSMMDT00005002648.1">
    <property type="protein sequence ID" value="ENSMMDP00005002606.1"/>
    <property type="gene ID" value="ENSMMDG00005001448.1"/>
</dbReference>
<feature type="region of interest" description="Disordered" evidence="1">
    <location>
        <begin position="119"/>
        <end position="280"/>
    </location>
</feature>
<evidence type="ECO:0000313" key="2">
    <source>
        <dbReference type="Ensembl" id="ENSMMDP00005002606.1"/>
    </source>
</evidence>
<dbReference type="InParanoid" id="A0A667X0N9"/>
<organism evidence="2 3">
    <name type="scientific">Myripristis murdjan</name>
    <name type="common">pinecone soldierfish</name>
    <dbReference type="NCBI Taxonomy" id="586833"/>
    <lineage>
        <taxon>Eukaryota</taxon>
        <taxon>Metazoa</taxon>
        <taxon>Chordata</taxon>
        <taxon>Craniata</taxon>
        <taxon>Vertebrata</taxon>
        <taxon>Euteleostomi</taxon>
        <taxon>Actinopterygii</taxon>
        <taxon>Neopterygii</taxon>
        <taxon>Teleostei</taxon>
        <taxon>Neoteleostei</taxon>
        <taxon>Acanthomorphata</taxon>
        <taxon>Holocentriformes</taxon>
        <taxon>Holocentridae</taxon>
        <taxon>Myripristis</taxon>
    </lineage>
</organism>
<dbReference type="Proteomes" id="UP000472263">
    <property type="component" value="Chromosome 17"/>
</dbReference>
<sequence>MDETGVTTVEKPDQLVARRGFKQVGSLTSGERGSLVTLACTVSATGNSIPPYFIFPRVHFRDHFINNGPPSSKGGANPTGWMKEPHFAGFRVTGVQPYNRDVFLETEFAPSYVSDRLYQNPALPNPSTNPAVPGSETDPSFPGPSTNPAIPGPSTEPATPGPSTNPAIPGPSTEPATPGPSTNPAIPGPSTEPATPGPSTNPAIPGPSTEPATPGSSTNQAIPGPSKPAITSSFCSHATSANTLTPEDIRPYPKAGPRKKVNQQRKKRKTAILTDKPVKE</sequence>
<feature type="compositionally biased region" description="Basic residues" evidence="1">
    <location>
        <begin position="256"/>
        <end position="270"/>
    </location>
</feature>
<dbReference type="GeneTree" id="ENSGT00940000166278"/>
<dbReference type="AlphaFoldDB" id="A0A667X0N9"/>
<reference evidence="2" key="1">
    <citation type="submission" date="2019-06" db="EMBL/GenBank/DDBJ databases">
        <authorList>
            <consortium name="Wellcome Sanger Institute Data Sharing"/>
        </authorList>
    </citation>
    <scope>NUCLEOTIDE SEQUENCE [LARGE SCALE GENOMIC DNA]</scope>
</reference>
<reference evidence="2" key="3">
    <citation type="submission" date="2025-09" db="UniProtKB">
        <authorList>
            <consortium name="Ensembl"/>
        </authorList>
    </citation>
    <scope>IDENTIFICATION</scope>
</reference>
<feature type="compositionally biased region" description="Polar residues" evidence="1">
    <location>
        <begin position="229"/>
        <end position="245"/>
    </location>
</feature>
<evidence type="ECO:0000256" key="1">
    <source>
        <dbReference type="SAM" id="MobiDB-lite"/>
    </source>
</evidence>
<proteinExistence type="predicted"/>
<protein>
    <submittedName>
        <fullName evidence="2">Uncharacterized protein</fullName>
    </submittedName>
</protein>
<feature type="compositionally biased region" description="Polar residues" evidence="1">
    <location>
        <begin position="210"/>
        <end position="221"/>
    </location>
</feature>
<name>A0A667X0N9_9TELE</name>
<keyword evidence="3" id="KW-1185">Reference proteome</keyword>